<dbReference type="AlphaFoldDB" id="A0A9N9HY43"/>
<sequence>NSDIDDNLEWENEEEIIWEDDELDEKAETFVKVLLNRMKNYVPSFQ</sequence>
<gene>
    <name evidence="1" type="ORF">FCALED_LOCUS13926</name>
</gene>
<feature type="non-terminal residue" evidence="1">
    <location>
        <position position="1"/>
    </location>
</feature>
<dbReference type="Proteomes" id="UP000789570">
    <property type="component" value="Unassembled WGS sequence"/>
</dbReference>
<evidence type="ECO:0000313" key="1">
    <source>
        <dbReference type="EMBL" id="CAG8711281.1"/>
    </source>
</evidence>
<proteinExistence type="predicted"/>
<protein>
    <submittedName>
        <fullName evidence="1">7214_t:CDS:1</fullName>
    </submittedName>
</protein>
<evidence type="ECO:0000313" key="2">
    <source>
        <dbReference type="Proteomes" id="UP000789570"/>
    </source>
</evidence>
<dbReference type="EMBL" id="CAJVPQ010008929">
    <property type="protein sequence ID" value="CAG8711281.1"/>
    <property type="molecule type" value="Genomic_DNA"/>
</dbReference>
<comment type="caution">
    <text evidence="1">The sequence shown here is derived from an EMBL/GenBank/DDBJ whole genome shotgun (WGS) entry which is preliminary data.</text>
</comment>
<reference evidence="1" key="1">
    <citation type="submission" date="2021-06" db="EMBL/GenBank/DDBJ databases">
        <authorList>
            <person name="Kallberg Y."/>
            <person name="Tangrot J."/>
            <person name="Rosling A."/>
        </authorList>
    </citation>
    <scope>NUCLEOTIDE SEQUENCE</scope>
    <source>
        <strain evidence="1">UK204</strain>
    </source>
</reference>
<accession>A0A9N9HY43</accession>
<name>A0A9N9HY43_9GLOM</name>
<organism evidence="1 2">
    <name type="scientific">Funneliformis caledonium</name>
    <dbReference type="NCBI Taxonomy" id="1117310"/>
    <lineage>
        <taxon>Eukaryota</taxon>
        <taxon>Fungi</taxon>
        <taxon>Fungi incertae sedis</taxon>
        <taxon>Mucoromycota</taxon>
        <taxon>Glomeromycotina</taxon>
        <taxon>Glomeromycetes</taxon>
        <taxon>Glomerales</taxon>
        <taxon>Glomeraceae</taxon>
        <taxon>Funneliformis</taxon>
    </lineage>
</organism>
<keyword evidence="2" id="KW-1185">Reference proteome</keyword>